<comment type="similarity">
    <text evidence="2">Belongs to the bacterial solute-binding protein 2 family.</text>
</comment>
<comment type="caution">
    <text evidence="6">The sequence shown here is derived from an EMBL/GenBank/DDBJ whole genome shotgun (WGS) entry which is preliminary data.</text>
</comment>
<dbReference type="RefSeq" id="WP_072522399.1">
    <property type="nucleotide sequence ID" value="NZ_JACOQE010000010.1"/>
</dbReference>
<evidence type="ECO:0000256" key="4">
    <source>
        <dbReference type="SAM" id="SignalP"/>
    </source>
</evidence>
<dbReference type="InterPro" id="IPR028082">
    <property type="entry name" value="Peripla_BP_I"/>
</dbReference>
<gene>
    <name evidence="6" type="ORF">H8Z79_13425</name>
</gene>
<reference evidence="6 7" key="1">
    <citation type="submission" date="2020-08" db="EMBL/GenBank/DDBJ databases">
        <title>Genome public.</title>
        <authorList>
            <person name="Liu C."/>
            <person name="Sun Q."/>
        </authorList>
    </citation>
    <scope>NUCLEOTIDE SEQUENCE [LARGE SCALE GENOMIC DNA]</scope>
    <source>
        <strain evidence="6 7">27-44</strain>
    </source>
</reference>
<feature type="chain" id="PRO_5045637747" evidence="4">
    <location>
        <begin position="21"/>
        <end position="324"/>
    </location>
</feature>
<keyword evidence="3 4" id="KW-0732">Signal</keyword>
<dbReference type="Proteomes" id="UP000633936">
    <property type="component" value="Unassembled WGS sequence"/>
</dbReference>
<dbReference type="Pfam" id="PF13407">
    <property type="entry name" value="Peripla_BP_4"/>
    <property type="match status" value="1"/>
</dbReference>
<dbReference type="PANTHER" id="PTHR46847:SF3">
    <property type="entry name" value="GALACTOFURANOSE-BINDING PROTEIN YTFQ"/>
    <property type="match status" value="1"/>
</dbReference>
<dbReference type="PANTHER" id="PTHR46847">
    <property type="entry name" value="D-ALLOSE-BINDING PERIPLASMIC PROTEIN-RELATED"/>
    <property type="match status" value="1"/>
</dbReference>
<feature type="domain" description="Periplasmic binding protein" evidence="5">
    <location>
        <begin position="37"/>
        <end position="294"/>
    </location>
</feature>
<protein>
    <submittedName>
        <fullName evidence="6">Substrate-binding domain-containing protein</fullName>
    </submittedName>
</protein>
<evidence type="ECO:0000256" key="1">
    <source>
        <dbReference type="ARBA" id="ARBA00004196"/>
    </source>
</evidence>
<evidence type="ECO:0000256" key="3">
    <source>
        <dbReference type="ARBA" id="ARBA00022729"/>
    </source>
</evidence>
<dbReference type="SUPFAM" id="SSF53822">
    <property type="entry name" value="Periplasmic binding protein-like I"/>
    <property type="match status" value="1"/>
</dbReference>
<feature type="signal peptide" evidence="4">
    <location>
        <begin position="1"/>
        <end position="20"/>
    </location>
</feature>
<evidence type="ECO:0000313" key="6">
    <source>
        <dbReference type="EMBL" id="MBC5741416.1"/>
    </source>
</evidence>
<comment type="subcellular location">
    <subcellularLocation>
        <location evidence="1">Cell envelope</location>
    </subcellularLocation>
</comment>
<accession>A0ABR7I4L1</accession>
<evidence type="ECO:0000256" key="2">
    <source>
        <dbReference type="ARBA" id="ARBA00007639"/>
    </source>
</evidence>
<dbReference type="InterPro" id="IPR025997">
    <property type="entry name" value="SBP_2_dom"/>
</dbReference>
<sequence>MNKKAISILLTAAMGVSVLAAGTVTVSAAEKKDKYVIGMSQCNLGEPWRVAMNDQIAMAAEKHPEFEVIFADAAQDNSKQIADIENFVQMGVDLIITSPNEATPLTNAVSAAYDAGIPVILLDRKIDGDKYTQFIGADNVDMGRIAGEYVADTLLPDGGKVCEIKGLEGTSGGIDRDNGFREGIKKNDKIEIVAVNNADWLREKAITVAEEMLQTNDEIDLFLALNDPMAEGAYIAAKNAGKEGDILFVGFDGLPTPDGGIRSVMDGRLSMTQVYPTGGTEAIESAYQLLVEGKELDKTLTLTSEIVVPDNAEELLAKYGGSAE</sequence>
<keyword evidence="7" id="KW-1185">Reference proteome</keyword>
<organism evidence="6 7">
    <name type="scientific">Blautia intestinalis</name>
    <dbReference type="NCBI Taxonomy" id="2763028"/>
    <lineage>
        <taxon>Bacteria</taxon>
        <taxon>Bacillati</taxon>
        <taxon>Bacillota</taxon>
        <taxon>Clostridia</taxon>
        <taxon>Lachnospirales</taxon>
        <taxon>Lachnospiraceae</taxon>
        <taxon>Blautia</taxon>
    </lineage>
</organism>
<dbReference type="Gene3D" id="3.40.50.2300">
    <property type="match status" value="2"/>
</dbReference>
<name>A0ABR7I4L1_9FIRM</name>
<dbReference type="EMBL" id="JACOQE010000010">
    <property type="protein sequence ID" value="MBC5741416.1"/>
    <property type="molecule type" value="Genomic_DNA"/>
</dbReference>
<evidence type="ECO:0000259" key="5">
    <source>
        <dbReference type="Pfam" id="PF13407"/>
    </source>
</evidence>
<evidence type="ECO:0000313" key="7">
    <source>
        <dbReference type="Proteomes" id="UP000633936"/>
    </source>
</evidence>
<dbReference type="CDD" id="cd06308">
    <property type="entry name" value="PBP1_sensor_kinase-like"/>
    <property type="match status" value="1"/>
</dbReference>
<proteinExistence type="inferred from homology"/>